<evidence type="ECO:0000313" key="2">
    <source>
        <dbReference type="Proteomes" id="UP001378960"/>
    </source>
</evidence>
<evidence type="ECO:0000313" key="1">
    <source>
        <dbReference type="EMBL" id="GMM45048.1"/>
    </source>
</evidence>
<name>A0AAV5R0H1_PICKL</name>
<dbReference type="Proteomes" id="UP001378960">
    <property type="component" value="Unassembled WGS sequence"/>
</dbReference>
<reference evidence="1 2" key="1">
    <citation type="journal article" date="2023" name="Elife">
        <title>Identification of key yeast species and microbe-microbe interactions impacting larval growth of Drosophila in the wild.</title>
        <authorList>
            <person name="Mure A."/>
            <person name="Sugiura Y."/>
            <person name="Maeda R."/>
            <person name="Honda K."/>
            <person name="Sakurai N."/>
            <person name="Takahashi Y."/>
            <person name="Watada M."/>
            <person name="Katoh T."/>
            <person name="Gotoh A."/>
            <person name="Gotoh Y."/>
            <person name="Taniguchi I."/>
            <person name="Nakamura K."/>
            <person name="Hayashi T."/>
            <person name="Katayama T."/>
            <person name="Uemura T."/>
            <person name="Hattori Y."/>
        </authorList>
    </citation>
    <scope>NUCLEOTIDE SEQUENCE [LARGE SCALE GENOMIC DNA]</scope>
    <source>
        <strain evidence="1 2">PK-24</strain>
    </source>
</reference>
<proteinExistence type="predicted"/>
<keyword evidence="2" id="KW-1185">Reference proteome</keyword>
<organism evidence="1 2">
    <name type="scientific">Pichia kluyveri</name>
    <name type="common">Yeast</name>
    <dbReference type="NCBI Taxonomy" id="36015"/>
    <lineage>
        <taxon>Eukaryota</taxon>
        <taxon>Fungi</taxon>
        <taxon>Dikarya</taxon>
        <taxon>Ascomycota</taxon>
        <taxon>Saccharomycotina</taxon>
        <taxon>Pichiomycetes</taxon>
        <taxon>Pichiales</taxon>
        <taxon>Pichiaceae</taxon>
        <taxon>Pichia</taxon>
    </lineage>
</organism>
<gene>
    <name evidence="1" type="ORF">DAPK24_016230</name>
</gene>
<dbReference type="AlphaFoldDB" id="A0AAV5R0H1"/>
<dbReference type="EMBL" id="BTGB01000001">
    <property type="protein sequence ID" value="GMM45048.1"/>
    <property type="molecule type" value="Genomic_DNA"/>
</dbReference>
<protein>
    <submittedName>
        <fullName evidence="1">Uncharacterized protein</fullName>
    </submittedName>
</protein>
<accession>A0AAV5R0H1</accession>
<sequence>MYYKSRINENAKNKISDFWNYEESSTAQDLIEKLNEFTKSNFNGAKNEIKHLIDEIVDAVEHVVSSELF</sequence>
<comment type="caution">
    <text evidence="1">The sequence shown here is derived from an EMBL/GenBank/DDBJ whole genome shotgun (WGS) entry which is preliminary data.</text>
</comment>